<dbReference type="Pfam" id="PF14223">
    <property type="entry name" value="Retrotran_gag_2"/>
    <property type="match status" value="1"/>
</dbReference>
<dbReference type="EMBL" id="JBBCAQ010000036">
    <property type="protein sequence ID" value="KAK7576627.1"/>
    <property type="molecule type" value="Genomic_DNA"/>
</dbReference>
<name>A0AAN9TL75_9HEMI</name>
<protein>
    <recommendedName>
        <fullName evidence="3">Gag protein</fullName>
    </recommendedName>
</protein>
<evidence type="ECO:0000313" key="2">
    <source>
        <dbReference type="Proteomes" id="UP001367676"/>
    </source>
</evidence>
<gene>
    <name evidence="1" type="ORF">V9T40_012913</name>
</gene>
<comment type="caution">
    <text evidence="1">The sequence shown here is derived from an EMBL/GenBank/DDBJ whole genome shotgun (WGS) entry which is preliminary data.</text>
</comment>
<sequence>MEFTKGIKPLKNADDWPLWKDRVLDVMSYFNAIDIIEGKSTKPVLPAEPTKAQNKLLAQWSRAEASAKIVILPCVGDKLHQHISGRLSVKEAWDVLVQEFDSKAEDQLFRQCLNFFNVEWSDNKDAPSILARIKNQHCDFSAGLKTCKIESVDSLLELLFVSKVLHILPKRLESFKSSYLMMKPNNNKTIGDILSALILHERNVAPVSASSSSGEVLEARGARGKFF</sequence>
<organism evidence="1 2">
    <name type="scientific">Parthenolecanium corni</name>
    <dbReference type="NCBI Taxonomy" id="536013"/>
    <lineage>
        <taxon>Eukaryota</taxon>
        <taxon>Metazoa</taxon>
        <taxon>Ecdysozoa</taxon>
        <taxon>Arthropoda</taxon>
        <taxon>Hexapoda</taxon>
        <taxon>Insecta</taxon>
        <taxon>Pterygota</taxon>
        <taxon>Neoptera</taxon>
        <taxon>Paraneoptera</taxon>
        <taxon>Hemiptera</taxon>
        <taxon>Sternorrhyncha</taxon>
        <taxon>Coccoidea</taxon>
        <taxon>Coccidae</taxon>
        <taxon>Parthenolecanium</taxon>
    </lineage>
</organism>
<reference evidence="1 2" key="1">
    <citation type="submission" date="2024-03" db="EMBL/GenBank/DDBJ databases">
        <title>Adaptation during the transition from Ophiocordyceps entomopathogen to insect associate is accompanied by gene loss and intensified selection.</title>
        <authorList>
            <person name="Ward C.M."/>
            <person name="Onetto C.A."/>
            <person name="Borneman A.R."/>
        </authorList>
    </citation>
    <scope>NUCLEOTIDE SEQUENCE [LARGE SCALE GENOMIC DNA]</scope>
    <source>
        <strain evidence="1">AWRI1</strain>
        <tissue evidence="1">Single Adult Female</tissue>
    </source>
</reference>
<proteinExistence type="predicted"/>
<accession>A0AAN9TL75</accession>
<evidence type="ECO:0008006" key="3">
    <source>
        <dbReference type="Google" id="ProtNLM"/>
    </source>
</evidence>
<dbReference type="Proteomes" id="UP001367676">
    <property type="component" value="Unassembled WGS sequence"/>
</dbReference>
<dbReference type="AlphaFoldDB" id="A0AAN9TL75"/>
<keyword evidence="2" id="KW-1185">Reference proteome</keyword>
<evidence type="ECO:0000313" key="1">
    <source>
        <dbReference type="EMBL" id="KAK7576627.1"/>
    </source>
</evidence>